<evidence type="ECO:0000313" key="5">
    <source>
        <dbReference type="EMBL" id="HIX56713.1"/>
    </source>
</evidence>
<reference evidence="5" key="2">
    <citation type="submission" date="2021-04" db="EMBL/GenBank/DDBJ databases">
        <authorList>
            <person name="Gilroy R."/>
        </authorList>
    </citation>
    <scope>NUCLEOTIDE SEQUENCE</scope>
    <source>
        <strain evidence="5">USASDec5-558</strain>
    </source>
</reference>
<dbReference type="GO" id="GO:0015929">
    <property type="term" value="F:hexosaminidase activity"/>
    <property type="evidence" value="ECO:0007669"/>
    <property type="project" value="UniProtKB-ARBA"/>
</dbReference>
<dbReference type="EMBL" id="DXEV01000088">
    <property type="protein sequence ID" value="HIX56713.1"/>
    <property type="molecule type" value="Genomic_DNA"/>
</dbReference>
<dbReference type="InterPro" id="IPR017853">
    <property type="entry name" value="GH"/>
</dbReference>
<keyword evidence="2 3" id="KW-0326">Glycosidase</keyword>
<evidence type="ECO:0000256" key="2">
    <source>
        <dbReference type="ARBA" id="ARBA00023295"/>
    </source>
</evidence>
<dbReference type="AlphaFoldDB" id="A0A9D1WDA1"/>
<evidence type="ECO:0000313" key="6">
    <source>
        <dbReference type="Proteomes" id="UP000886829"/>
    </source>
</evidence>
<proteinExistence type="inferred from homology"/>
<dbReference type="Pfam" id="PF07555">
    <property type="entry name" value="NAGidase"/>
    <property type="match status" value="1"/>
</dbReference>
<evidence type="ECO:0000256" key="3">
    <source>
        <dbReference type="PROSITE-ProRule" id="PRU01353"/>
    </source>
</evidence>
<dbReference type="Proteomes" id="UP000886829">
    <property type="component" value="Unassembled WGS sequence"/>
</dbReference>
<evidence type="ECO:0000256" key="1">
    <source>
        <dbReference type="ARBA" id="ARBA00022801"/>
    </source>
</evidence>
<evidence type="ECO:0000259" key="4">
    <source>
        <dbReference type="PROSITE" id="PS52009"/>
    </source>
</evidence>
<sequence length="379" mass="43298">MSLPANATANTQTAPQPYLGLIEGFYGRRYSEDERAYLCDFLASHGYSFYIYSPKADPHLRDRWQEDLLSDHDYVAYLQRMSAQAHEQHLDYGIALSPLNLTADLEHLQDLAIQRVKELCTITHCEIFALLFDDMVKDSEQIGALQNRIISAIEKELPDFVQHFIICPSYYTDDPVLDKLFGKRPEHYFTDLTANLPERVEIFWTGERVLSNDITPEYLEHITQLLGRKPFIWDNYPVNDGKNISSFLYLKKFNGRRNLSGHITGHAVNPMVQPRLSTLAACTLPLIYQGKSNEEINAAHLKQAKALFGKAFAMFLKADNLRLFTEVGLKNMTINDRARLIELSHIDNTPALDEIEDFLNGSLRFDQDIIAGTHKLSEA</sequence>
<dbReference type="InterPro" id="IPR051822">
    <property type="entry name" value="Glycosyl_Hydrolase_84"/>
</dbReference>
<comment type="similarity">
    <text evidence="3">Belongs to the glycosyl hydrolase 84 family.</text>
</comment>
<dbReference type="PANTHER" id="PTHR13170">
    <property type="entry name" value="O-GLCNACASE"/>
    <property type="match status" value="1"/>
</dbReference>
<dbReference type="PANTHER" id="PTHR13170:SF16">
    <property type="entry name" value="PROTEIN O-GLCNACASE"/>
    <property type="match status" value="1"/>
</dbReference>
<gene>
    <name evidence="5" type="ORF">H9850_04480</name>
</gene>
<organism evidence="5 6">
    <name type="scientific">Candidatus Anaerobiospirillum pullistercoris</name>
    <dbReference type="NCBI Taxonomy" id="2838452"/>
    <lineage>
        <taxon>Bacteria</taxon>
        <taxon>Pseudomonadati</taxon>
        <taxon>Pseudomonadota</taxon>
        <taxon>Gammaproteobacteria</taxon>
        <taxon>Aeromonadales</taxon>
        <taxon>Succinivibrionaceae</taxon>
        <taxon>Anaerobiospirillum</taxon>
    </lineage>
</organism>
<dbReference type="InterPro" id="IPR011496">
    <property type="entry name" value="O-GlcNAcase_cat"/>
</dbReference>
<keyword evidence="1 3" id="KW-0378">Hydrolase</keyword>
<feature type="active site" description="Proton donor" evidence="3">
    <location>
        <position position="134"/>
    </location>
</feature>
<dbReference type="Gene3D" id="3.20.20.80">
    <property type="entry name" value="Glycosidases"/>
    <property type="match status" value="1"/>
</dbReference>
<dbReference type="GO" id="GO:1901135">
    <property type="term" value="P:carbohydrate derivative metabolic process"/>
    <property type="evidence" value="ECO:0007669"/>
    <property type="project" value="UniProtKB-ARBA"/>
</dbReference>
<name>A0A9D1WDA1_9GAMM</name>
<comment type="caution">
    <text evidence="5">The sequence shown here is derived from an EMBL/GenBank/DDBJ whole genome shotgun (WGS) entry which is preliminary data.</text>
</comment>
<accession>A0A9D1WDA1</accession>
<dbReference type="PROSITE" id="PS52009">
    <property type="entry name" value="GH84"/>
    <property type="match status" value="1"/>
</dbReference>
<reference evidence="5" key="1">
    <citation type="journal article" date="2021" name="PeerJ">
        <title>Extensive microbial diversity within the chicken gut microbiome revealed by metagenomics and culture.</title>
        <authorList>
            <person name="Gilroy R."/>
            <person name="Ravi A."/>
            <person name="Getino M."/>
            <person name="Pursley I."/>
            <person name="Horton D.L."/>
            <person name="Alikhan N.F."/>
            <person name="Baker D."/>
            <person name="Gharbi K."/>
            <person name="Hall N."/>
            <person name="Watson M."/>
            <person name="Adriaenssens E.M."/>
            <person name="Foster-Nyarko E."/>
            <person name="Jarju S."/>
            <person name="Secka A."/>
            <person name="Antonio M."/>
            <person name="Oren A."/>
            <person name="Chaudhuri R.R."/>
            <person name="La Ragione R."/>
            <person name="Hildebrand F."/>
            <person name="Pallen M.J."/>
        </authorList>
    </citation>
    <scope>NUCLEOTIDE SEQUENCE</scope>
    <source>
        <strain evidence="5">USASDec5-558</strain>
    </source>
</reference>
<feature type="domain" description="GH84" evidence="4">
    <location>
        <begin position="17"/>
        <end position="292"/>
    </location>
</feature>
<protein>
    <submittedName>
        <fullName evidence="5">Beta-N-acetylglucosaminidase domain-containing protein</fullName>
    </submittedName>
</protein>
<dbReference type="SUPFAM" id="SSF51445">
    <property type="entry name" value="(Trans)glycosidases"/>
    <property type="match status" value="1"/>
</dbReference>